<name>S8AB74_DACHA</name>
<reference evidence="2" key="2">
    <citation type="submission" date="2013-04" db="EMBL/GenBank/DDBJ databases">
        <title>Genomic mechanisms accounting for the adaptation to parasitism in nematode-trapping fungi.</title>
        <authorList>
            <person name="Ahren D.G."/>
        </authorList>
    </citation>
    <scope>NUCLEOTIDE SEQUENCE [LARGE SCALE GENOMIC DNA]</scope>
    <source>
        <strain evidence="2">CBS 200.50</strain>
    </source>
</reference>
<evidence type="ECO:0000313" key="2">
    <source>
        <dbReference type="Proteomes" id="UP000015100"/>
    </source>
</evidence>
<keyword evidence="2" id="KW-1185">Reference proteome</keyword>
<dbReference type="EMBL" id="AQGS01000433">
    <property type="protein sequence ID" value="EPS40179.1"/>
    <property type="molecule type" value="Genomic_DNA"/>
</dbReference>
<proteinExistence type="predicted"/>
<accession>S8AB74</accession>
<reference evidence="1 2" key="1">
    <citation type="journal article" date="2013" name="PLoS Genet.">
        <title>Genomic mechanisms accounting for the adaptation to parasitism in nematode-trapping fungi.</title>
        <authorList>
            <person name="Meerupati T."/>
            <person name="Andersson K.M."/>
            <person name="Friman E."/>
            <person name="Kumar D."/>
            <person name="Tunlid A."/>
            <person name="Ahren D."/>
        </authorList>
    </citation>
    <scope>NUCLEOTIDE SEQUENCE [LARGE SCALE GENOMIC DNA]</scope>
    <source>
        <strain evidence="1 2">CBS 200.50</strain>
    </source>
</reference>
<dbReference type="Proteomes" id="UP000015100">
    <property type="component" value="Unassembled WGS sequence"/>
</dbReference>
<sequence length="123" mass="13416">MPNACKLDVVSLERDKFGDLACTALPKSRQRAASSFTLVDVEAEMNVDRASSDAVRKKLVATAVSHNQQYSRLNYVINTRCSHRSLGSSSFRNTALSNTGLQGGQRREPVQIAWGPYATDPGT</sequence>
<protein>
    <submittedName>
        <fullName evidence="1">Uncharacterized protein</fullName>
    </submittedName>
</protein>
<comment type="caution">
    <text evidence="1">The sequence shown here is derived from an EMBL/GenBank/DDBJ whole genome shotgun (WGS) entry which is preliminary data.</text>
</comment>
<gene>
    <name evidence="1" type="ORF">H072_5990</name>
</gene>
<organism evidence="1 2">
    <name type="scientific">Dactylellina haptotyla (strain CBS 200.50)</name>
    <name type="common">Nematode-trapping fungus</name>
    <name type="synonym">Monacrosporium haptotylum</name>
    <dbReference type="NCBI Taxonomy" id="1284197"/>
    <lineage>
        <taxon>Eukaryota</taxon>
        <taxon>Fungi</taxon>
        <taxon>Dikarya</taxon>
        <taxon>Ascomycota</taxon>
        <taxon>Pezizomycotina</taxon>
        <taxon>Orbiliomycetes</taxon>
        <taxon>Orbiliales</taxon>
        <taxon>Orbiliaceae</taxon>
        <taxon>Dactylellina</taxon>
    </lineage>
</organism>
<dbReference type="HOGENOM" id="CLU_2015190_0_0_1"/>
<dbReference type="AlphaFoldDB" id="S8AB74"/>
<evidence type="ECO:0000313" key="1">
    <source>
        <dbReference type="EMBL" id="EPS40179.1"/>
    </source>
</evidence>